<keyword evidence="1" id="KW-0732">Signal</keyword>
<evidence type="ECO:0000256" key="1">
    <source>
        <dbReference type="SAM" id="SignalP"/>
    </source>
</evidence>
<feature type="signal peptide" evidence="1">
    <location>
        <begin position="1"/>
        <end position="21"/>
    </location>
</feature>
<dbReference type="PATRIC" id="fig|543877.4.peg.1194"/>
<dbReference type="KEGG" id="amx:AM2010_1177"/>
<evidence type="ECO:0000313" key="2">
    <source>
        <dbReference type="EMBL" id="AKM07251.1"/>
    </source>
</evidence>
<evidence type="ECO:0000313" key="3">
    <source>
        <dbReference type="Proteomes" id="UP000037643"/>
    </source>
</evidence>
<organism evidence="2 3">
    <name type="scientific">Pelagerythrobacter marensis</name>
    <dbReference type="NCBI Taxonomy" id="543877"/>
    <lineage>
        <taxon>Bacteria</taxon>
        <taxon>Pseudomonadati</taxon>
        <taxon>Pseudomonadota</taxon>
        <taxon>Alphaproteobacteria</taxon>
        <taxon>Sphingomonadales</taxon>
        <taxon>Erythrobacteraceae</taxon>
        <taxon>Pelagerythrobacter</taxon>
    </lineage>
</organism>
<sequence precursor="true">MTSPAAILSPLLLLFAPPQPAGVAEGRLLPDAAESAVPGERAPGWLALEAVYETPVQRQVRIEQRVIIRIAPSSDAGRQGMSAFVAPQASATRVVERKAGKCLPVASIRAVQPSRDNRLMLFTRDRRVYAARLERSCFARDFYSGFYLERNSDGKLCVDRDKLQSRNGVKCEVQALRRLVAERD</sequence>
<dbReference type="OrthoDB" id="7596012at2"/>
<gene>
    <name evidence="2" type="ORF">AM2010_1177</name>
</gene>
<proteinExistence type="predicted"/>
<dbReference type="EMBL" id="CP011805">
    <property type="protein sequence ID" value="AKM07251.1"/>
    <property type="molecule type" value="Genomic_DNA"/>
</dbReference>
<keyword evidence="3" id="KW-1185">Reference proteome</keyword>
<protein>
    <submittedName>
        <fullName evidence="2">Uncharacterized protein</fullName>
    </submittedName>
</protein>
<feature type="chain" id="PRO_5005186250" evidence="1">
    <location>
        <begin position="22"/>
        <end position="184"/>
    </location>
</feature>
<dbReference type="Proteomes" id="UP000037643">
    <property type="component" value="Chromosome"/>
</dbReference>
<dbReference type="AlphaFoldDB" id="A0A0G3X9F3"/>
<dbReference type="STRING" id="543877.AM2010_1177"/>
<reference evidence="2 3" key="1">
    <citation type="submission" date="2015-06" db="EMBL/GenBank/DDBJ databases">
        <authorList>
            <person name="Kim K.M."/>
        </authorList>
    </citation>
    <scope>NUCLEOTIDE SEQUENCE [LARGE SCALE GENOMIC DNA]</scope>
    <source>
        <strain evidence="2 3">KCTC 22370</strain>
    </source>
</reference>
<accession>A0A0G3X9F3</accession>
<dbReference type="RefSeq" id="WP_058350897.1">
    <property type="nucleotide sequence ID" value="NZ_CP011805.1"/>
</dbReference>
<name>A0A0G3X9F3_9SPHN</name>